<gene>
    <name evidence="25" type="ORF">O181_004290</name>
</gene>
<evidence type="ECO:0000313" key="25">
    <source>
        <dbReference type="EMBL" id="MBW0464575.1"/>
    </source>
</evidence>
<keyword evidence="6" id="KW-0540">Nuclease</keyword>
<keyword evidence="7" id="KW-0479">Metal-binding</keyword>
<evidence type="ECO:0000256" key="9">
    <source>
        <dbReference type="ARBA" id="ARBA00022750"/>
    </source>
</evidence>
<comment type="catalytic activity">
    <reaction evidence="22">
        <text>DNA(n) + a 2'-deoxyribonucleoside 5'-triphosphate = DNA(n+1) + diphosphate</text>
        <dbReference type="Rhea" id="RHEA:22508"/>
        <dbReference type="Rhea" id="RHEA-COMP:17339"/>
        <dbReference type="Rhea" id="RHEA-COMP:17340"/>
        <dbReference type="ChEBI" id="CHEBI:33019"/>
        <dbReference type="ChEBI" id="CHEBI:61560"/>
        <dbReference type="ChEBI" id="CHEBI:173112"/>
        <dbReference type="EC" id="2.7.7.7"/>
    </reaction>
</comment>
<keyword evidence="11" id="KW-0378">Hydrolase</keyword>
<evidence type="ECO:0000256" key="3">
    <source>
        <dbReference type="ARBA" id="ARBA00022612"/>
    </source>
</evidence>
<keyword evidence="17" id="KW-0808">Transferase</keyword>
<accession>A0A9Q3GEQ4</accession>
<comment type="function">
    <text evidence="1">The aspartyl protease (PR) mediates the proteolytic cleavages of the Gag and Gag-Pol polyproteins after assembly of the VLP.</text>
</comment>
<evidence type="ECO:0000256" key="11">
    <source>
        <dbReference type="ARBA" id="ARBA00022801"/>
    </source>
</evidence>
<evidence type="ECO:0000256" key="1">
    <source>
        <dbReference type="ARBA" id="ARBA00002180"/>
    </source>
</evidence>
<evidence type="ECO:0000256" key="7">
    <source>
        <dbReference type="ARBA" id="ARBA00022723"/>
    </source>
</evidence>
<dbReference type="GO" id="GO:0004519">
    <property type="term" value="F:endonuclease activity"/>
    <property type="evidence" value="ECO:0007669"/>
    <property type="project" value="UniProtKB-KW"/>
</dbReference>
<dbReference type="GO" id="GO:0015074">
    <property type="term" value="P:DNA integration"/>
    <property type="evidence" value="ECO:0007669"/>
    <property type="project" value="UniProtKB-KW"/>
</dbReference>
<keyword evidence="3" id="KW-1188">Viral release from host cell</keyword>
<dbReference type="PANTHER" id="PTHR42648">
    <property type="entry name" value="TRANSPOSASE, PUTATIVE-RELATED"/>
    <property type="match status" value="1"/>
</dbReference>
<dbReference type="PROSITE" id="PS50994">
    <property type="entry name" value="INTEGRASE"/>
    <property type="match status" value="1"/>
</dbReference>
<dbReference type="GO" id="GO:0005524">
    <property type="term" value="F:ATP binding"/>
    <property type="evidence" value="ECO:0007669"/>
    <property type="project" value="UniProtKB-KW"/>
</dbReference>
<keyword evidence="10" id="KW-0255">Endonuclease</keyword>
<dbReference type="InterPro" id="IPR001584">
    <property type="entry name" value="Integrase_cat-core"/>
</dbReference>
<evidence type="ECO:0000256" key="23">
    <source>
        <dbReference type="SAM" id="MobiDB-lite"/>
    </source>
</evidence>
<keyword evidence="9" id="KW-0064">Aspartyl protease</keyword>
<dbReference type="InterPro" id="IPR039537">
    <property type="entry name" value="Retrotran_Ty1/copia-like"/>
</dbReference>
<keyword evidence="26" id="KW-1185">Reference proteome</keyword>
<dbReference type="GO" id="GO:0006310">
    <property type="term" value="P:DNA recombination"/>
    <property type="evidence" value="ECO:0007669"/>
    <property type="project" value="UniProtKB-KW"/>
</dbReference>
<dbReference type="CDD" id="cd09272">
    <property type="entry name" value="RNase_HI_RT_Ty1"/>
    <property type="match status" value="1"/>
</dbReference>
<keyword evidence="16" id="KW-0695">RNA-directed DNA polymerase</keyword>
<evidence type="ECO:0000256" key="21">
    <source>
        <dbReference type="ARBA" id="ARBA00048173"/>
    </source>
</evidence>
<evidence type="ECO:0000256" key="4">
    <source>
        <dbReference type="ARBA" id="ARBA00022670"/>
    </source>
</evidence>
<evidence type="ECO:0000256" key="18">
    <source>
        <dbReference type="ARBA" id="ARBA00023113"/>
    </source>
</evidence>
<keyword evidence="20" id="KW-0511">Multifunctional enzyme</keyword>
<dbReference type="Pfam" id="PF22936">
    <property type="entry name" value="Pol_BBD"/>
    <property type="match status" value="1"/>
</dbReference>
<dbReference type="InterPro" id="IPR054722">
    <property type="entry name" value="PolX-like_BBD"/>
</dbReference>
<dbReference type="Pfam" id="PF25597">
    <property type="entry name" value="SH3_retrovirus"/>
    <property type="match status" value="1"/>
</dbReference>
<comment type="caution">
    <text evidence="25">The sequence shown here is derived from an EMBL/GenBank/DDBJ whole genome shotgun (WGS) entry which is preliminary data.</text>
</comment>
<evidence type="ECO:0000256" key="16">
    <source>
        <dbReference type="ARBA" id="ARBA00022918"/>
    </source>
</evidence>
<sequence>MNDKSLDVKDISTIPILDGTNYGHWQMRMKIHLRSRDLLEVCEKTIAPDASTNAVNKWNKASFEAINLITTRITERVFREVINQETIENSHELWSKIAEQYASKRAVNRGRVWMDWQLCFYDGNLQNYIDTCRKLMMELDAVSIVVPEELLSYSLLGKLGGNSHLSQFVENLIFNENIIEKPLLILSRLQDFANHNHQNTHRNESSSTALTTSLSEPHKIIFYCANGRHNSKCTTHKKEECWAENPHLRPSRKDKKRKNNPTAHLSVVHALMTALESTHPTTDQIVIDCGATHHMFNNIKFFSDQPRSISSKVATGDSQSQLLAIGIGKVTLKCDNKILKLENCLLVPNLKCNLISMLELFKKQLTVHRQNNVFSLVSNNEVLLTGEIVNRLMYIKYNLPSTLLTVLEKHPWHNRLGHPGPAVLKCLGLSNEETSCLICETNKAHRLPFNHHFDPAPNPMDSIHIDLVGPITPSSLSGFKYLLTIVDQSTSFKIVKFLKKKSESFDQCVVAKNFMENQQNKKMKKLTSDRGGEFVNEKFKRLAEECGFIHILSPPETPEHNGYAERCNRTVLEKARCLMGMANLPNEYWAEAVNTSVYLSNLSPTVSRKNNSPYQLWYNRPPRLARLKTFGCRAVIYNLKKYQNWKLAPPGQEGVLLGFENESTSYRILRLANLKVIITRNAIFNENVFPHVHGGKGKRAWNVEENFDEHCLDQSMDDAPLSSHEIELPFAVNNNLTNNTTQQTSDENKNSINESIPGQPDSLENESITGDSRQIDGEQTNKTPRLKVIGPRHPTLITGDVDPLHILPYSRRPITYITESEETPNTYHGALKSNNKEEWIKAIEKELSTMNKLDVWDVIDLKKEYKLVGTTWVFKLKRNHLNQITEHKARLCAQGFTQTPGIDFDNTYAPTGRLNSLRALIAHACINNLNFHQIDIKSAFLNAPLKETVYLTIPQGLNIDRRQHCLRLKKAIYGLKQAPLAWYTRLKLWLQSVGFMTCKLDPCVFHRKDPEDLWIYVHVDDFALFGKNLHTFKKEIDDKFDIKDMGPADLLLGVKINQLEEHITLDQHHFVESLLDTYSMQDCKAVSTPLVPNEHLGPATEEEREAFHSVNVNYRSAIGSINYLSTATRPNLSFAVSSLSQYLEKPGIQHWKAFLHVLRYLQGTREVGLCYSRNGMPGLVAFSDADWGNCRATRRSTSGFLAQLHGCLIFWKTKKQPSVSISTAEAKYKSLCDLTSELLWFRQWCQEESIIQFDSAITIWEDNQSCINTANGNCNLNNKRMKHVDIQLHFVKEAIQSNLIKLQYASTANMLADFLTKSVPKPTLHQALTKLGVCRLGVRGGVEKQKPQ</sequence>
<dbReference type="SUPFAM" id="SSF53098">
    <property type="entry name" value="Ribonuclease H-like"/>
    <property type="match status" value="1"/>
</dbReference>
<keyword evidence="5" id="KW-0548">Nucleotidyltransferase</keyword>
<dbReference type="GO" id="GO:0004190">
    <property type="term" value="F:aspartic-type endopeptidase activity"/>
    <property type="evidence" value="ECO:0007669"/>
    <property type="project" value="UniProtKB-KW"/>
</dbReference>
<evidence type="ECO:0000256" key="6">
    <source>
        <dbReference type="ARBA" id="ARBA00022722"/>
    </source>
</evidence>
<dbReference type="InterPro" id="IPR012337">
    <property type="entry name" value="RNaseH-like_sf"/>
</dbReference>
<evidence type="ECO:0000256" key="17">
    <source>
        <dbReference type="ARBA" id="ARBA00022932"/>
    </source>
</evidence>
<dbReference type="GO" id="GO:0006508">
    <property type="term" value="P:proteolysis"/>
    <property type="evidence" value="ECO:0007669"/>
    <property type="project" value="UniProtKB-KW"/>
</dbReference>
<evidence type="ECO:0000256" key="8">
    <source>
        <dbReference type="ARBA" id="ARBA00022741"/>
    </source>
</evidence>
<dbReference type="InterPro" id="IPR043502">
    <property type="entry name" value="DNA/RNA_pol_sf"/>
</dbReference>
<dbReference type="SUPFAM" id="SSF56672">
    <property type="entry name" value="DNA/RNA polymerases"/>
    <property type="match status" value="1"/>
</dbReference>
<dbReference type="GO" id="GO:0003887">
    <property type="term" value="F:DNA-directed DNA polymerase activity"/>
    <property type="evidence" value="ECO:0007669"/>
    <property type="project" value="UniProtKB-KW"/>
</dbReference>
<evidence type="ECO:0000256" key="22">
    <source>
        <dbReference type="ARBA" id="ARBA00049244"/>
    </source>
</evidence>
<dbReference type="EMBL" id="AVOT02000818">
    <property type="protein sequence ID" value="MBW0464575.1"/>
    <property type="molecule type" value="Genomic_DNA"/>
</dbReference>
<evidence type="ECO:0000256" key="5">
    <source>
        <dbReference type="ARBA" id="ARBA00022695"/>
    </source>
</evidence>
<keyword evidence="4" id="KW-0645">Protease</keyword>
<evidence type="ECO:0000259" key="24">
    <source>
        <dbReference type="PROSITE" id="PS50994"/>
    </source>
</evidence>
<evidence type="ECO:0000256" key="2">
    <source>
        <dbReference type="ARBA" id="ARBA00022578"/>
    </source>
</evidence>
<dbReference type="Gene3D" id="3.30.420.10">
    <property type="entry name" value="Ribonuclease H-like superfamily/Ribonuclease H"/>
    <property type="match status" value="1"/>
</dbReference>
<dbReference type="GO" id="GO:0003964">
    <property type="term" value="F:RNA-directed DNA polymerase activity"/>
    <property type="evidence" value="ECO:0007669"/>
    <property type="project" value="UniProtKB-KW"/>
</dbReference>
<evidence type="ECO:0000256" key="19">
    <source>
        <dbReference type="ARBA" id="ARBA00023172"/>
    </source>
</evidence>
<evidence type="ECO:0000256" key="15">
    <source>
        <dbReference type="ARBA" id="ARBA00022908"/>
    </source>
</evidence>
<dbReference type="GO" id="GO:0032196">
    <property type="term" value="P:transposition"/>
    <property type="evidence" value="ECO:0007669"/>
    <property type="project" value="UniProtKB-KW"/>
</dbReference>
<dbReference type="OrthoDB" id="3243429at2759"/>
<dbReference type="GO" id="GO:0005634">
    <property type="term" value="C:nucleus"/>
    <property type="evidence" value="ECO:0007669"/>
    <property type="project" value="UniProtKB-ARBA"/>
</dbReference>
<evidence type="ECO:0000256" key="10">
    <source>
        <dbReference type="ARBA" id="ARBA00022759"/>
    </source>
</evidence>
<reference evidence="25" key="1">
    <citation type="submission" date="2021-03" db="EMBL/GenBank/DDBJ databases">
        <title>Draft genome sequence of rust myrtle Austropuccinia psidii MF-1, a brazilian biotype.</title>
        <authorList>
            <person name="Quecine M.C."/>
            <person name="Pachon D.M.R."/>
            <person name="Bonatelli M.L."/>
            <person name="Correr F.H."/>
            <person name="Franceschini L.M."/>
            <person name="Leite T.F."/>
            <person name="Margarido G.R.A."/>
            <person name="Almeida C.A."/>
            <person name="Ferrarezi J.A."/>
            <person name="Labate C.A."/>
        </authorList>
    </citation>
    <scope>NUCLEOTIDE SEQUENCE</scope>
    <source>
        <strain evidence="25">MF-1</strain>
    </source>
</reference>
<protein>
    <recommendedName>
        <fullName evidence="24">Integrase catalytic domain-containing protein</fullName>
    </recommendedName>
</protein>
<keyword evidence="15" id="KW-0229">DNA integration</keyword>
<dbReference type="GO" id="GO:0046872">
    <property type="term" value="F:metal ion binding"/>
    <property type="evidence" value="ECO:0007669"/>
    <property type="project" value="UniProtKB-KW"/>
</dbReference>
<keyword evidence="8" id="KW-0547">Nucleotide-binding</keyword>
<comment type="catalytic activity">
    <reaction evidence="21">
        <text>DNA(n) + a 2'-deoxyribonucleoside 5'-triphosphate = DNA(n+1) + diphosphate</text>
        <dbReference type="Rhea" id="RHEA:22508"/>
        <dbReference type="Rhea" id="RHEA-COMP:17339"/>
        <dbReference type="Rhea" id="RHEA-COMP:17340"/>
        <dbReference type="ChEBI" id="CHEBI:33019"/>
        <dbReference type="ChEBI" id="CHEBI:61560"/>
        <dbReference type="ChEBI" id="CHEBI:173112"/>
        <dbReference type="EC" id="2.7.7.49"/>
    </reaction>
</comment>
<feature type="region of interest" description="Disordered" evidence="23">
    <location>
        <begin position="736"/>
        <end position="794"/>
    </location>
</feature>
<name>A0A9Q3GEQ4_9BASI</name>
<evidence type="ECO:0000313" key="26">
    <source>
        <dbReference type="Proteomes" id="UP000765509"/>
    </source>
</evidence>
<keyword evidence="14" id="KW-0694">RNA-binding</keyword>
<keyword evidence="19" id="KW-0233">DNA recombination</keyword>
<proteinExistence type="predicted"/>
<dbReference type="Pfam" id="PF14223">
    <property type="entry name" value="Retrotran_gag_2"/>
    <property type="match status" value="1"/>
</dbReference>
<keyword evidence="18" id="KW-0917">Virion maturation</keyword>
<evidence type="ECO:0000256" key="13">
    <source>
        <dbReference type="ARBA" id="ARBA00022842"/>
    </source>
</evidence>
<evidence type="ECO:0000256" key="12">
    <source>
        <dbReference type="ARBA" id="ARBA00022840"/>
    </source>
</evidence>
<feature type="domain" description="Integrase catalytic" evidence="24">
    <location>
        <begin position="455"/>
        <end position="621"/>
    </location>
</feature>
<keyword evidence="17" id="KW-0239">DNA-directed DNA polymerase</keyword>
<dbReference type="Pfam" id="PF07727">
    <property type="entry name" value="RVT_2"/>
    <property type="match status" value="1"/>
</dbReference>
<dbReference type="InterPro" id="IPR036397">
    <property type="entry name" value="RNaseH_sf"/>
</dbReference>
<dbReference type="Proteomes" id="UP000765509">
    <property type="component" value="Unassembled WGS sequence"/>
</dbReference>
<dbReference type="InterPro" id="IPR057670">
    <property type="entry name" value="SH3_retrovirus"/>
</dbReference>
<keyword evidence="2" id="KW-0815">Transposition</keyword>
<organism evidence="25 26">
    <name type="scientific">Austropuccinia psidii MF-1</name>
    <dbReference type="NCBI Taxonomy" id="1389203"/>
    <lineage>
        <taxon>Eukaryota</taxon>
        <taxon>Fungi</taxon>
        <taxon>Dikarya</taxon>
        <taxon>Basidiomycota</taxon>
        <taxon>Pucciniomycotina</taxon>
        <taxon>Pucciniomycetes</taxon>
        <taxon>Pucciniales</taxon>
        <taxon>Sphaerophragmiaceae</taxon>
        <taxon>Austropuccinia</taxon>
    </lineage>
</organism>
<keyword evidence="13" id="KW-0460">Magnesium</keyword>
<keyword evidence="12" id="KW-0067">ATP-binding</keyword>
<evidence type="ECO:0000256" key="20">
    <source>
        <dbReference type="ARBA" id="ARBA00023268"/>
    </source>
</evidence>
<dbReference type="GO" id="GO:0003723">
    <property type="term" value="F:RNA binding"/>
    <property type="evidence" value="ECO:0007669"/>
    <property type="project" value="UniProtKB-KW"/>
</dbReference>
<dbReference type="PANTHER" id="PTHR42648:SF11">
    <property type="entry name" value="TRANSPOSON TY4-P GAG-POL POLYPROTEIN"/>
    <property type="match status" value="1"/>
</dbReference>
<evidence type="ECO:0000256" key="14">
    <source>
        <dbReference type="ARBA" id="ARBA00022884"/>
    </source>
</evidence>
<dbReference type="InterPro" id="IPR013103">
    <property type="entry name" value="RVT_2"/>
</dbReference>
<feature type="compositionally biased region" description="Polar residues" evidence="23">
    <location>
        <begin position="765"/>
        <end position="783"/>
    </location>
</feature>